<keyword evidence="2" id="KW-1185">Reference proteome</keyword>
<dbReference type="EMBL" id="JBDFQZ010000002">
    <property type="protein sequence ID" value="KAK9748980.1"/>
    <property type="molecule type" value="Genomic_DNA"/>
</dbReference>
<protein>
    <submittedName>
        <fullName evidence="1">Uncharacterized protein</fullName>
    </submittedName>
</protein>
<proteinExistence type="predicted"/>
<comment type="caution">
    <text evidence="1">The sequence shown here is derived from an EMBL/GenBank/DDBJ whole genome shotgun (WGS) entry which is preliminary data.</text>
</comment>
<dbReference type="Proteomes" id="UP001443914">
    <property type="component" value="Unassembled WGS sequence"/>
</dbReference>
<name>A0AAW1MRG5_SAPOF</name>
<accession>A0AAW1MRG5</accession>
<gene>
    <name evidence="1" type="ORF">RND81_02G094600</name>
</gene>
<reference evidence="1" key="1">
    <citation type="submission" date="2024-03" db="EMBL/GenBank/DDBJ databases">
        <title>WGS assembly of Saponaria officinalis var. Norfolk2.</title>
        <authorList>
            <person name="Jenkins J."/>
            <person name="Shu S."/>
            <person name="Grimwood J."/>
            <person name="Barry K."/>
            <person name="Goodstein D."/>
            <person name="Schmutz J."/>
            <person name="Leebens-Mack J."/>
            <person name="Osbourn A."/>
        </authorList>
    </citation>
    <scope>NUCLEOTIDE SEQUENCE [LARGE SCALE GENOMIC DNA]</scope>
    <source>
        <strain evidence="1">JIC</strain>
    </source>
</reference>
<dbReference type="AlphaFoldDB" id="A0AAW1MRG5"/>
<organism evidence="1 2">
    <name type="scientific">Saponaria officinalis</name>
    <name type="common">Common soapwort</name>
    <name type="synonym">Lychnis saponaria</name>
    <dbReference type="NCBI Taxonomy" id="3572"/>
    <lineage>
        <taxon>Eukaryota</taxon>
        <taxon>Viridiplantae</taxon>
        <taxon>Streptophyta</taxon>
        <taxon>Embryophyta</taxon>
        <taxon>Tracheophyta</taxon>
        <taxon>Spermatophyta</taxon>
        <taxon>Magnoliopsida</taxon>
        <taxon>eudicotyledons</taxon>
        <taxon>Gunneridae</taxon>
        <taxon>Pentapetalae</taxon>
        <taxon>Caryophyllales</taxon>
        <taxon>Caryophyllaceae</taxon>
        <taxon>Caryophylleae</taxon>
        <taxon>Saponaria</taxon>
    </lineage>
</organism>
<evidence type="ECO:0000313" key="1">
    <source>
        <dbReference type="EMBL" id="KAK9748980.1"/>
    </source>
</evidence>
<evidence type="ECO:0000313" key="2">
    <source>
        <dbReference type="Proteomes" id="UP001443914"/>
    </source>
</evidence>
<sequence length="259" mass="29134">MEALTELCDLIAKKPAQFTEKLGWIYGHCPSPEFFSGGSPRISRSQLNSVICVSRFLSPCPSPPDHRPKDVVLDFLRSVTTSFQLSFWPQSFHNDAVSTFYADFLGYVCIAGEISPEFADDVENFFGEVVISALNNAYSVSSESRPISRIFLVALSNSFPRISPYDSENLIILLLEQICAVSPFSPGTLLPVVVVWRQECRLTRALRPVSVIFKDMRMLVQRTQGWGKRGKFLGRREGKVTEIVVKVTKKFTKVTKKNL</sequence>